<dbReference type="InterPro" id="IPR005559">
    <property type="entry name" value="CG-1_dom"/>
</dbReference>
<protein>
    <recommendedName>
        <fullName evidence="4">CG-1 domain-containing protein</fullName>
    </recommendedName>
</protein>
<dbReference type="PANTHER" id="PTHR23335">
    <property type="entry name" value="CALMODULIN-BINDING TRANSCRIPTION ACTIVATOR CAMTA"/>
    <property type="match status" value="1"/>
</dbReference>
<accession>A0A059C123</accession>
<proteinExistence type="predicted"/>
<dbReference type="Gramene" id="KCW71896">
    <property type="protein sequence ID" value="KCW71896"/>
    <property type="gene ID" value="EUGRSUZ_E00361"/>
</dbReference>
<evidence type="ECO:0000256" key="1">
    <source>
        <dbReference type="ARBA" id="ARBA00004123"/>
    </source>
</evidence>
<evidence type="ECO:0000256" key="2">
    <source>
        <dbReference type="ARBA" id="ARBA00023163"/>
    </source>
</evidence>
<evidence type="ECO:0000259" key="4">
    <source>
        <dbReference type="PROSITE" id="PS51437"/>
    </source>
</evidence>
<dbReference type="InParanoid" id="A0A059C123"/>
<feature type="domain" description="CG-1" evidence="4">
    <location>
        <begin position="77"/>
        <end position="189"/>
    </location>
</feature>
<dbReference type="PANTHER" id="PTHR23335:SF0">
    <property type="entry name" value="CALMODULIN-BINDING TRANSCRIPTION ACTIVATOR 2-LIKE ISOFORM X1"/>
    <property type="match status" value="1"/>
</dbReference>
<keyword evidence="2" id="KW-0804">Transcription</keyword>
<dbReference type="GO" id="GO:0003677">
    <property type="term" value="F:DNA binding"/>
    <property type="evidence" value="ECO:0007669"/>
    <property type="project" value="InterPro"/>
</dbReference>
<dbReference type="AlphaFoldDB" id="A0A059C123"/>
<dbReference type="EMBL" id="KK198757">
    <property type="protein sequence ID" value="KCW71896.1"/>
    <property type="molecule type" value="Genomic_DNA"/>
</dbReference>
<organism evidence="5">
    <name type="scientific">Eucalyptus grandis</name>
    <name type="common">Flooded gum</name>
    <dbReference type="NCBI Taxonomy" id="71139"/>
    <lineage>
        <taxon>Eukaryota</taxon>
        <taxon>Viridiplantae</taxon>
        <taxon>Streptophyta</taxon>
        <taxon>Embryophyta</taxon>
        <taxon>Tracheophyta</taxon>
        <taxon>Spermatophyta</taxon>
        <taxon>Magnoliopsida</taxon>
        <taxon>eudicotyledons</taxon>
        <taxon>Gunneridae</taxon>
        <taxon>Pentapetalae</taxon>
        <taxon>rosids</taxon>
        <taxon>malvids</taxon>
        <taxon>Myrtales</taxon>
        <taxon>Myrtaceae</taxon>
        <taxon>Myrtoideae</taxon>
        <taxon>Eucalypteae</taxon>
        <taxon>Eucalyptus</taxon>
    </lineage>
</organism>
<dbReference type="GO" id="GO:0005634">
    <property type="term" value="C:nucleus"/>
    <property type="evidence" value="ECO:0007669"/>
    <property type="project" value="UniProtKB-SubCell"/>
</dbReference>
<reference evidence="5" key="1">
    <citation type="submission" date="2013-07" db="EMBL/GenBank/DDBJ databases">
        <title>The genome of Eucalyptus grandis.</title>
        <authorList>
            <person name="Schmutz J."/>
            <person name="Hayes R."/>
            <person name="Myburg A."/>
            <person name="Tuskan G."/>
            <person name="Grattapaglia D."/>
            <person name="Rokhsar D.S."/>
        </authorList>
    </citation>
    <scope>NUCLEOTIDE SEQUENCE</scope>
    <source>
        <tissue evidence="5">Leaf extractions</tissue>
    </source>
</reference>
<evidence type="ECO:0000313" key="5">
    <source>
        <dbReference type="EMBL" id="KCW71896.1"/>
    </source>
</evidence>
<gene>
    <name evidence="5" type="ORF">EUGRSUZ_E00361</name>
</gene>
<dbReference type="Pfam" id="PF03859">
    <property type="entry name" value="CG-1"/>
    <property type="match status" value="1"/>
</dbReference>
<dbReference type="PROSITE" id="PS51437">
    <property type="entry name" value="CG_1"/>
    <property type="match status" value="1"/>
</dbReference>
<keyword evidence="3" id="KW-0539">Nucleus</keyword>
<name>A0A059C123_EUCGR</name>
<sequence>MISWKHGISGRTPMRLSSPSIIGERRSLEPIAGRGPRRPCFCACCSVTKSVWSHYEATVRNLRRLSNSRAYGFVLDLEQMLQELGHSRPHRTETCEILWKTRTFNDTRATPFRPLGSVTSDLILSLSFPAIYSETLIDLADSSVDVWHCYYVYGQDNENSQCRSHWMFDGQLEHIGIVHYRELNEVVEIEVSAETLTNTSMQCATPAHTPANVTFSLLAAID</sequence>
<evidence type="ECO:0000256" key="3">
    <source>
        <dbReference type="ARBA" id="ARBA00023242"/>
    </source>
</evidence>
<comment type="subcellular location">
    <subcellularLocation>
        <location evidence="1">Nucleus</location>
    </subcellularLocation>
</comment>
<dbReference type="STRING" id="71139.A0A059C123"/>